<dbReference type="Pfam" id="PF13041">
    <property type="entry name" value="PPR_2"/>
    <property type="match status" value="2"/>
</dbReference>
<evidence type="ECO:0000313" key="7">
    <source>
        <dbReference type="Proteomes" id="UP001054889"/>
    </source>
</evidence>
<feature type="repeat" description="PPR" evidence="4">
    <location>
        <begin position="466"/>
        <end position="500"/>
    </location>
</feature>
<evidence type="ECO:0000313" key="6">
    <source>
        <dbReference type="EMBL" id="GJN15832.1"/>
    </source>
</evidence>
<comment type="similarity">
    <text evidence="1">Belongs to the PPR family. P subfamily.</text>
</comment>
<feature type="repeat" description="PPR" evidence="4">
    <location>
        <begin position="326"/>
        <end position="360"/>
    </location>
</feature>
<evidence type="ECO:0008006" key="8">
    <source>
        <dbReference type="Google" id="ProtNLM"/>
    </source>
</evidence>
<feature type="compositionally biased region" description="Low complexity" evidence="5">
    <location>
        <begin position="160"/>
        <end position="176"/>
    </location>
</feature>
<organism evidence="6 7">
    <name type="scientific">Eleusine coracana subsp. coracana</name>
    <dbReference type="NCBI Taxonomy" id="191504"/>
    <lineage>
        <taxon>Eukaryota</taxon>
        <taxon>Viridiplantae</taxon>
        <taxon>Streptophyta</taxon>
        <taxon>Embryophyta</taxon>
        <taxon>Tracheophyta</taxon>
        <taxon>Spermatophyta</taxon>
        <taxon>Magnoliopsida</taxon>
        <taxon>Liliopsida</taxon>
        <taxon>Poales</taxon>
        <taxon>Poaceae</taxon>
        <taxon>PACMAD clade</taxon>
        <taxon>Chloridoideae</taxon>
        <taxon>Cynodonteae</taxon>
        <taxon>Eleusininae</taxon>
        <taxon>Eleusine</taxon>
    </lineage>
</organism>
<dbReference type="GO" id="GO:0009507">
    <property type="term" value="C:chloroplast"/>
    <property type="evidence" value="ECO:0007669"/>
    <property type="project" value="TreeGrafter"/>
</dbReference>
<reference evidence="6" key="1">
    <citation type="journal article" date="2018" name="DNA Res.">
        <title>Multiple hybrid de novo genome assembly of finger millet, an orphan allotetraploid crop.</title>
        <authorList>
            <person name="Hatakeyama M."/>
            <person name="Aluri S."/>
            <person name="Balachadran M.T."/>
            <person name="Sivarajan S.R."/>
            <person name="Patrignani A."/>
            <person name="Gruter S."/>
            <person name="Poveda L."/>
            <person name="Shimizu-Inatsugi R."/>
            <person name="Baeten J."/>
            <person name="Francoijs K.J."/>
            <person name="Nataraja K.N."/>
            <person name="Reddy Y.A.N."/>
            <person name="Phadnis S."/>
            <person name="Ravikumar R.L."/>
            <person name="Schlapbach R."/>
            <person name="Sreeman S.M."/>
            <person name="Shimizu K.K."/>
        </authorList>
    </citation>
    <scope>NUCLEOTIDE SEQUENCE</scope>
</reference>
<dbReference type="NCBIfam" id="TIGR00756">
    <property type="entry name" value="PPR"/>
    <property type="match status" value="5"/>
</dbReference>
<proteinExistence type="inferred from homology"/>
<keyword evidence="2" id="KW-0677">Repeat</keyword>
<reference evidence="6" key="2">
    <citation type="submission" date="2021-12" db="EMBL/GenBank/DDBJ databases">
        <title>Resequencing data analysis of finger millet.</title>
        <authorList>
            <person name="Hatakeyama M."/>
            <person name="Aluri S."/>
            <person name="Balachadran M.T."/>
            <person name="Sivarajan S.R."/>
            <person name="Poveda L."/>
            <person name="Shimizu-Inatsugi R."/>
            <person name="Schlapbach R."/>
            <person name="Sreeman S.M."/>
            <person name="Shimizu K.K."/>
        </authorList>
    </citation>
    <scope>NUCLEOTIDE SEQUENCE</scope>
</reference>
<keyword evidence="7" id="KW-1185">Reference proteome</keyword>
<dbReference type="EMBL" id="BQKI01000072">
    <property type="protein sequence ID" value="GJN15832.1"/>
    <property type="molecule type" value="Genomic_DNA"/>
</dbReference>
<dbReference type="InterPro" id="IPR002885">
    <property type="entry name" value="PPR_rpt"/>
</dbReference>
<dbReference type="GO" id="GO:0010019">
    <property type="term" value="P:chloroplast-nucleus signaling pathway"/>
    <property type="evidence" value="ECO:0007669"/>
    <property type="project" value="TreeGrafter"/>
</dbReference>
<evidence type="ECO:0000256" key="4">
    <source>
        <dbReference type="PROSITE-ProRule" id="PRU00708"/>
    </source>
</evidence>
<sequence>MTAIFVTQLCMERCCAYASAVTEHRTEPTDAVPASSSKKSWALAHRSRGRWTERYLAPPRRTPPPRHPLFLPSDLAAPRAHDSRVRALDSRPPPRDRQMLSLGAIRNICAAFDAVALTVIAAGLSRGTGPHPRRHPFSAHAHSPHSADFPTIAACRAAISASKGSSSRPQPSPSSSDAGPAKKPAPAEQPVLVRIKHERDPERLYELFKFNAHNRLLVENRFAFEDAVGRLAGARRFDLVEGILEQHKALPQGRREGFVVRIIGLYGKARMSDHALKTFQEMEMYGCPRTAKSLNATMKVLVQAQLFDKVMLLIQEGPEKYGVKLDDISYNTVVKMLCDMGELRSAYRAMQDMEKEGLRPDVITYTTLMAAFYKYGQREVGDGLWNLMRLRGCEPTLASYNVRVQFLINRRRGWQANELVRKMYAAGIKPDEITYNLVIKGFFMMGEHEMAKTIFGAMHGRGCKPNGKVYQTMIHYLCKNRDYDLAFRLCKDSMEKNWFPSVDTIKQLLKGLMGISKDRNAKEIMKLVSGKKPSYSDDEIEAFKDILSQYA</sequence>
<dbReference type="Pfam" id="PF01535">
    <property type="entry name" value="PPR"/>
    <property type="match status" value="1"/>
</dbReference>
<dbReference type="PANTHER" id="PTHR47936:SF8">
    <property type="entry name" value="PENTATRICOPEPTIDE REPEAT-CONTAINING PROTEIN"/>
    <property type="match status" value="1"/>
</dbReference>
<gene>
    <name evidence="6" type="primary">gb02775</name>
    <name evidence="6" type="ORF">PR202_gb02775</name>
</gene>
<feature type="repeat" description="PPR" evidence="4">
    <location>
        <begin position="431"/>
        <end position="465"/>
    </location>
</feature>
<dbReference type="PROSITE" id="PS51375">
    <property type="entry name" value="PPR"/>
    <property type="match status" value="4"/>
</dbReference>
<dbReference type="Gene3D" id="1.25.40.10">
    <property type="entry name" value="Tetratricopeptide repeat domain"/>
    <property type="match status" value="2"/>
</dbReference>
<dbReference type="PANTHER" id="PTHR47936">
    <property type="entry name" value="PPR_LONG DOMAIN-CONTAINING PROTEIN"/>
    <property type="match status" value="1"/>
</dbReference>
<evidence type="ECO:0000256" key="1">
    <source>
        <dbReference type="ARBA" id="ARBA00007626"/>
    </source>
</evidence>
<dbReference type="AlphaFoldDB" id="A0AAV5DZE0"/>
<feature type="repeat" description="PPR" evidence="4">
    <location>
        <begin position="361"/>
        <end position="395"/>
    </location>
</feature>
<name>A0AAV5DZE0_ELECO</name>
<keyword evidence="3" id="KW-0809">Transit peptide</keyword>
<evidence type="ECO:0000256" key="2">
    <source>
        <dbReference type="ARBA" id="ARBA00022737"/>
    </source>
</evidence>
<evidence type="ECO:0000256" key="5">
    <source>
        <dbReference type="SAM" id="MobiDB-lite"/>
    </source>
</evidence>
<feature type="region of interest" description="Disordered" evidence="5">
    <location>
        <begin position="160"/>
        <end position="191"/>
    </location>
</feature>
<protein>
    <recommendedName>
        <fullName evidence="8">Pentatricopeptide repeat-containing protein</fullName>
    </recommendedName>
</protein>
<comment type="caution">
    <text evidence="6">The sequence shown here is derived from an EMBL/GenBank/DDBJ whole genome shotgun (WGS) entry which is preliminary data.</text>
</comment>
<evidence type="ECO:0000256" key="3">
    <source>
        <dbReference type="ARBA" id="ARBA00022946"/>
    </source>
</evidence>
<dbReference type="Proteomes" id="UP001054889">
    <property type="component" value="Unassembled WGS sequence"/>
</dbReference>
<dbReference type="InterPro" id="IPR011990">
    <property type="entry name" value="TPR-like_helical_dom_sf"/>
</dbReference>
<accession>A0AAV5DZE0</accession>
<dbReference type="GO" id="GO:0031930">
    <property type="term" value="P:mitochondria-nucleus signaling pathway"/>
    <property type="evidence" value="ECO:0007669"/>
    <property type="project" value="TreeGrafter"/>
</dbReference>